<dbReference type="EC" id="3.4.19.-" evidence="1"/>
<dbReference type="NCBIfam" id="TIGR01975">
    <property type="entry name" value="isoAsp_dipep"/>
    <property type="match status" value="1"/>
</dbReference>
<comment type="cofactor">
    <cofactor evidence="1 4">
        <name>Zn(2+)</name>
        <dbReference type="ChEBI" id="CHEBI:29105"/>
    </cofactor>
    <text evidence="1 4">Binds 2 Zn(2+) ions per subunit.</text>
</comment>
<keyword evidence="1 4" id="KW-0479">Metal-binding</keyword>
<feature type="binding site" evidence="3">
    <location>
        <position position="162"/>
    </location>
    <ligand>
        <name>substrate</name>
    </ligand>
</feature>
<keyword evidence="1" id="KW-0378">Hydrolase</keyword>
<dbReference type="InterPro" id="IPR032466">
    <property type="entry name" value="Metal_Hydrolase"/>
</dbReference>
<dbReference type="EMBL" id="CP020772">
    <property type="protein sequence ID" value="ARI78391.1"/>
    <property type="molecule type" value="Genomic_DNA"/>
</dbReference>
<feature type="binding site" evidence="4">
    <location>
        <position position="284"/>
    </location>
    <ligand>
        <name>Zn(2+)</name>
        <dbReference type="ChEBI" id="CHEBI:29105"/>
        <label>1</label>
        <note>catalytic</note>
    </ligand>
</feature>
<evidence type="ECO:0000313" key="6">
    <source>
        <dbReference type="EMBL" id="ARI78391.1"/>
    </source>
</evidence>
<feature type="binding site" evidence="3">
    <location>
        <position position="129"/>
    </location>
    <ligand>
        <name>substrate</name>
    </ligand>
</feature>
<feature type="binding site" evidence="3">
    <location>
        <begin position="67"/>
        <end position="69"/>
    </location>
    <ligand>
        <name>substrate</name>
    </ligand>
</feature>
<protein>
    <recommendedName>
        <fullName evidence="1">Isoaspartyl dipeptidase</fullName>
        <ecNumber evidence="1">3.4.19.-</ecNumber>
    </recommendedName>
</protein>
<feature type="binding site" evidence="4">
    <location>
        <position position="194"/>
    </location>
    <ligand>
        <name>Zn(2+)</name>
        <dbReference type="ChEBI" id="CHEBI:29105"/>
        <label>2</label>
        <note>catalytic</note>
    </ligand>
</feature>
<dbReference type="AlphaFoldDB" id="A0A1W5ZYS4"/>
<dbReference type="Gene3D" id="2.30.40.10">
    <property type="entry name" value="Urease, subunit C, domain 1"/>
    <property type="match status" value="1"/>
</dbReference>
<organism evidence="6 7">
    <name type="scientific">Halobacillus mangrovi</name>
    <dbReference type="NCBI Taxonomy" id="402384"/>
    <lineage>
        <taxon>Bacteria</taxon>
        <taxon>Bacillati</taxon>
        <taxon>Bacillota</taxon>
        <taxon>Bacilli</taxon>
        <taxon>Bacillales</taxon>
        <taxon>Bacillaceae</taxon>
        <taxon>Halobacillus</taxon>
    </lineage>
</organism>
<dbReference type="PIRSF" id="PIRSF001238">
    <property type="entry name" value="IadA"/>
    <property type="match status" value="1"/>
</dbReference>
<feature type="active site" description="Proton acceptor" evidence="2">
    <location>
        <position position="284"/>
    </location>
</feature>
<evidence type="ECO:0000256" key="2">
    <source>
        <dbReference type="PIRSR" id="PIRSR001238-1"/>
    </source>
</evidence>
<dbReference type="KEGG" id="hmn:HM131_16805"/>
<dbReference type="Pfam" id="PF01979">
    <property type="entry name" value="Amidohydro_1"/>
    <property type="match status" value="1"/>
</dbReference>
<dbReference type="STRING" id="402384.HM131_16805"/>
<dbReference type="GO" id="GO:0006508">
    <property type="term" value="P:proteolysis"/>
    <property type="evidence" value="ECO:0007669"/>
    <property type="project" value="UniProtKB-KW"/>
</dbReference>
<feature type="binding site" evidence="4">
    <location>
        <position position="223"/>
    </location>
    <ligand>
        <name>Zn(2+)</name>
        <dbReference type="ChEBI" id="CHEBI:29105"/>
        <label>2</label>
        <note>catalytic</note>
    </ligand>
</feature>
<dbReference type="GO" id="GO:0005737">
    <property type="term" value="C:cytoplasm"/>
    <property type="evidence" value="ECO:0007669"/>
    <property type="project" value="UniProtKB-SubCell"/>
</dbReference>
<feature type="binding site" evidence="3">
    <location>
        <position position="98"/>
    </location>
    <ligand>
        <name>substrate</name>
    </ligand>
</feature>
<name>A0A1W5ZYS4_9BACI</name>
<feature type="binding site" evidence="4">
    <location>
        <position position="60"/>
    </location>
    <ligand>
        <name>Zn(2+)</name>
        <dbReference type="ChEBI" id="CHEBI:29105"/>
        <label>1</label>
        <note>catalytic</note>
    </ligand>
</feature>
<dbReference type="PANTHER" id="PTHR11647">
    <property type="entry name" value="HYDRANTOINASE/DIHYDROPYRIMIDINASE FAMILY MEMBER"/>
    <property type="match status" value="1"/>
</dbReference>
<evidence type="ECO:0000256" key="1">
    <source>
        <dbReference type="PIRNR" id="PIRNR001238"/>
    </source>
</evidence>
<dbReference type="InterPro" id="IPR006680">
    <property type="entry name" value="Amidohydro-rel"/>
</dbReference>
<keyword evidence="7" id="KW-1185">Reference proteome</keyword>
<feature type="binding site" evidence="3">
    <location>
        <position position="226"/>
    </location>
    <ligand>
        <name>substrate</name>
    </ligand>
</feature>
<feature type="binding site" evidence="4">
    <location>
        <position position="62"/>
    </location>
    <ligand>
        <name>Zn(2+)</name>
        <dbReference type="ChEBI" id="CHEBI:29105"/>
        <label>1</label>
        <note>catalytic</note>
    </ligand>
</feature>
<accession>A0A1W5ZYS4</accession>
<evidence type="ECO:0000256" key="3">
    <source>
        <dbReference type="PIRSR" id="PIRSR001238-2"/>
    </source>
</evidence>
<dbReference type="InterPro" id="IPR050378">
    <property type="entry name" value="Metallo-dep_Hydrolases_sf"/>
</dbReference>
<dbReference type="SUPFAM" id="SSF51338">
    <property type="entry name" value="Composite domain of metallo-dependent hydrolases"/>
    <property type="match status" value="1"/>
</dbReference>
<comment type="similarity">
    <text evidence="1">Belongs to the peptidase M38 family.</text>
</comment>
<proteinExistence type="inferred from homology"/>
<sequence length="388" mass="41537">MITLIKNATVYNPHPLGKKDVLIADRRIARIDDCIELSNDFIDVIEADGKILAPGFIDGHVHITGGGGEGSFRSRTPELKLADATTSGVTTVVGVIGTDGTTRTMTNLIAKAKALQEEGISCYAHTGSYQVPVRTLTGKIEDDILLIDLIIGAGEIAIADHRSSQPTVEELSKIASQARIGGMLSGKKGVVNVHVGDSEDRLSIIEKVIATTDIPITQFYPTHINRNPSLFKAGIDYAKRGGNVDFTTSTIPKFIEDGEVKSSEALKRMLEAGVPIERMTFTSDAQGSLPDFDAGGNLIGMKVGKIHSMYEAFVEAVKEFNIPLENALQVVTSNPAHILGLKTKGAVKEGMDADLVLLDKETLSIKTVIALGRKMVKNGEAVVKGTFE</sequence>
<dbReference type="RefSeq" id="WP_085030850.1">
    <property type="nucleotide sequence ID" value="NZ_CP020772.1"/>
</dbReference>
<dbReference type="GO" id="GO:0008798">
    <property type="term" value="F:beta-aspartyl-peptidase activity"/>
    <property type="evidence" value="ECO:0007669"/>
    <property type="project" value="InterPro"/>
</dbReference>
<reference evidence="6 7" key="1">
    <citation type="submission" date="2017-04" db="EMBL/GenBank/DDBJ databases">
        <title>The whole genome sequencing and assembly of Halobacillus mangrovi strain.</title>
        <authorList>
            <person name="Lee S.-J."/>
            <person name="Park M.-K."/>
            <person name="Kim J.-Y."/>
            <person name="Lee Y.-J."/>
            <person name="Yi H."/>
            <person name="Bahn Y.-S."/>
            <person name="Kim J.F."/>
            <person name="Lee D.-W."/>
        </authorList>
    </citation>
    <scope>NUCLEOTIDE SEQUENCE [LARGE SCALE GENOMIC DNA]</scope>
    <source>
        <strain evidence="6 7">KTB 131</strain>
    </source>
</reference>
<dbReference type="GO" id="GO:0008237">
    <property type="term" value="F:metallopeptidase activity"/>
    <property type="evidence" value="ECO:0007669"/>
    <property type="project" value="UniProtKB-KW"/>
</dbReference>
<dbReference type="PANTHER" id="PTHR11647:SF1">
    <property type="entry name" value="COLLAPSIN RESPONSE MEDIATOR PROTEIN"/>
    <property type="match status" value="1"/>
</dbReference>
<keyword evidence="1 4" id="KW-0862">Zinc</keyword>
<evidence type="ECO:0000256" key="4">
    <source>
        <dbReference type="PIRSR" id="PIRSR001238-3"/>
    </source>
</evidence>
<feature type="binding site" evidence="3">
    <location>
        <position position="288"/>
    </location>
    <ligand>
        <name>substrate</name>
    </ligand>
</feature>
<dbReference type="GO" id="GO:0016810">
    <property type="term" value="F:hydrolase activity, acting on carbon-nitrogen (but not peptide) bonds"/>
    <property type="evidence" value="ECO:0007669"/>
    <property type="project" value="InterPro"/>
</dbReference>
<evidence type="ECO:0000259" key="5">
    <source>
        <dbReference type="Pfam" id="PF01979"/>
    </source>
</evidence>
<dbReference type="GO" id="GO:0046872">
    <property type="term" value="F:metal ion binding"/>
    <property type="evidence" value="ECO:0007669"/>
    <property type="project" value="UniProtKB-KW"/>
</dbReference>
<dbReference type="SUPFAM" id="SSF51556">
    <property type="entry name" value="Metallo-dependent hydrolases"/>
    <property type="match status" value="1"/>
</dbReference>
<dbReference type="InterPro" id="IPR011059">
    <property type="entry name" value="Metal-dep_hydrolase_composite"/>
</dbReference>
<feature type="domain" description="Amidohydrolase-related" evidence="5">
    <location>
        <begin position="51"/>
        <end position="372"/>
    </location>
</feature>
<dbReference type="OrthoDB" id="9775607at2"/>
<comment type="PTM">
    <text evidence="1">Carboxylation allows a single lysine to coordinate two zinc ions.</text>
</comment>
<evidence type="ECO:0000313" key="7">
    <source>
        <dbReference type="Proteomes" id="UP000192527"/>
    </source>
</evidence>
<keyword evidence="1" id="KW-0482">Metalloprotease</keyword>
<keyword evidence="1" id="KW-0645">Protease</keyword>
<comment type="function">
    <text evidence="1">Catalyzes the hydrolytic cleavage of a subset of L-isoaspartyl (L-beta-aspartyl) dipeptides. Used to degrade proteins damaged by L-isoaspartyl residues formation.</text>
</comment>
<comment type="subcellular location">
    <subcellularLocation>
        <location evidence="1">Cytoplasm</location>
    </subcellularLocation>
</comment>
<dbReference type="Proteomes" id="UP000192527">
    <property type="component" value="Chromosome"/>
</dbReference>
<gene>
    <name evidence="6" type="ORF">HM131_16805</name>
</gene>
<dbReference type="InterPro" id="IPR010229">
    <property type="entry name" value="Pept_M38_dipep"/>
</dbReference>
<dbReference type="Gene3D" id="3.20.20.140">
    <property type="entry name" value="Metal-dependent hydrolases"/>
    <property type="match status" value="1"/>
</dbReference>